<comment type="caution">
    <text evidence="5">The sequence shown here is derived from an EMBL/GenBank/DDBJ whole genome shotgun (WGS) entry which is preliminary data.</text>
</comment>
<dbReference type="Pfam" id="PF06200">
    <property type="entry name" value="tify"/>
    <property type="match status" value="1"/>
</dbReference>
<evidence type="ECO:0000259" key="4">
    <source>
        <dbReference type="PROSITE" id="PS51320"/>
    </source>
</evidence>
<dbReference type="GO" id="GO:0031347">
    <property type="term" value="P:regulation of defense response"/>
    <property type="evidence" value="ECO:0007669"/>
    <property type="project" value="UniProtKB-UniRule"/>
</dbReference>
<evidence type="ECO:0000256" key="3">
    <source>
        <dbReference type="SAM" id="MobiDB-lite"/>
    </source>
</evidence>
<comment type="function">
    <text evidence="2">Repressor of jasmonate responses.</text>
</comment>
<gene>
    <name evidence="5" type="ORF">SAY86_021424</name>
</gene>
<dbReference type="PANTHER" id="PTHR33077">
    <property type="entry name" value="PROTEIN TIFY 4A-RELATED-RELATED"/>
    <property type="match status" value="1"/>
</dbReference>
<keyword evidence="2" id="KW-0539">Nucleus</keyword>
<dbReference type="EMBL" id="JAXQNO010000003">
    <property type="protein sequence ID" value="KAK4800937.1"/>
    <property type="molecule type" value="Genomic_DNA"/>
</dbReference>
<organism evidence="5 6">
    <name type="scientific">Trapa natans</name>
    <name type="common">Water chestnut</name>
    <dbReference type="NCBI Taxonomy" id="22666"/>
    <lineage>
        <taxon>Eukaryota</taxon>
        <taxon>Viridiplantae</taxon>
        <taxon>Streptophyta</taxon>
        <taxon>Embryophyta</taxon>
        <taxon>Tracheophyta</taxon>
        <taxon>Spermatophyta</taxon>
        <taxon>Magnoliopsida</taxon>
        <taxon>eudicotyledons</taxon>
        <taxon>Gunneridae</taxon>
        <taxon>Pentapetalae</taxon>
        <taxon>rosids</taxon>
        <taxon>malvids</taxon>
        <taxon>Myrtales</taxon>
        <taxon>Lythraceae</taxon>
        <taxon>Trapa</taxon>
    </lineage>
</organism>
<name>A0AAN7M9X9_TRANT</name>
<dbReference type="GO" id="GO:2000022">
    <property type="term" value="P:regulation of jasmonic acid mediated signaling pathway"/>
    <property type="evidence" value="ECO:0007669"/>
    <property type="project" value="UniProtKB-UniRule"/>
</dbReference>
<accession>A0AAN7M9X9</accession>
<evidence type="ECO:0000256" key="2">
    <source>
        <dbReference type="RuleBase" id="RU369065"/>
    </source>
</evidence>
<dbReference type="GO" id="GO:0009611">
    <property type="term" value="P:response to wounding"/>
    <property type="evidence" value="ECO:0007669"/>
    <property type="project" value="UniProtKB-UniRule"/>
</dbReference>
<evidence type="ECO:0000313" key="5">
    <source>
        <dbReference type="EMBL" id="KAK4800937.1"/>
    </source>
</evidence>
<dbReference type="InterPro" id="IPR040390">
    <property type="entry name" value="TIFY/JAZ"/>
</dbReference>
<evidence type="ECO:0000313" key="6">
    <source>
        <dbReference type="Proteomes" id="UP001346149"/>
    </source>
</evidence>
<reference evidence="5 6" key="1">
    <citation type="journal article" date="2023" name="Hortic Res">
        <title>Pangenome of water caltrop reveals structural variations and asymmetric subgenome divergence after allopolyploidization.</title>
        <authorList>
            <person name="Zhang X."/>
            <person name="Chen Y."/>
            <person name="Wang L."/>
            <person name="Yuan Y."/>
            <person name="Fang M."/>
            <person name="Shi L."/>
            <person name="Lu R."/>
            <person name="Comes H.P."/>
            <person name="Ma Y."/>
            <person name="Chen Y."/>
            <person name="Huang G."/>
            <person name="Zhou Y."/>
            <person name="Zheng Z."/>
            <person name="Qiu Y."/>
        </authorList>
    </citation>
    <scope>NUCLEOTIDE SEQUENCE [LARGE SCALE GENOMIC DNA]</scope>
    <source>
        <strain evidence="5">F231</strain>
    </source>
</reference>
<dbReference type="SMART" id="SM00979">
    <property type="entry name" value="TIFY"/>
    <property type="match status" value="1"/>
</dbReference>
<protein>
    <recommendedName>
        <fullName evidence="2">Protein TIFY</fullName>
    </recommendedName>
    <alternativeName>
        <fullName evidence="2">Jasmonate ZIM domain-containing protein</fullName>
    </alternativeName>
</protein>
<comment type="subcellular location">
    <subcellularLocation>
        <location evidence="2">Nucleus</location>
    </subcellularLocation>
</comment>
<dbReference type="PROSITE" id="PS51320">
    <property type="entry name" value="TIFY"/>
    <property type="match status" value="1"/>
</dbReference>
<dbReference type="AlphaFoldDB" id="A0AAN7M9X9"/>
<feature type="region of interest" description="Disordered" evidence="3">
    <location>
        <begin position="112"/>
        <end position="152"/>
    </location>
</feature>
<dbReference type="PANTHER" id="PTHR33077:SF42">
    <property type="entry name" value="PROTEIN TIFY 4A-RELATED"/>
    <property type="match status" value="1"/>
</dbReference>
<dbReference type="InterPro" id="IPR010399">
    <property type="entry name" value="Tify_dom"/>
</dbReference>
<keyword evidence="6" id="KW-1185">Reference proteome</keyword>
<comment type="similarity">
    <text evidence="1 2">Belongs to the TIFY/JAZ family.</text>
</comment>
<keyword evidence="2" id="KW-1184">Jasmonic acid signaling pathway</keyword>
<comment type="domain">
    <text evidence="2">The jas domain is required for interaction with COI1.</text>
</comment>
<dbReference type="GO" id="GO:0005634">
    <property type="term" value="C:nucleus"/>
    <property type="evidence" value="ECO:0007669"/>
    <property type="project" value="UniProtKB-SubCell"/>
</dbReference>
<sequence length="313" mass="34213">MTSVRSVLDRPLAQLTEDDISQVTREDCRKFLKDKGMRRPSWNKSQAVQQVISLKALLEGGDDDDFGTRANLRKIVVSASASAAIAVENPPPVQANLNTPFSGKEPSAVAIASESAEEIIPSRERDPPEPMLPDVSPSPKETDKRVVSPRGIGAPEDLLGQMTIFYSGQVNVYDGISADKALSIMQLAANPVHFSQEDLLQRTASVLSTPYGLESMCDKPASPSPVAAITLHTTQTDVEGQVNRKVLLQKYREKQRDRGRLKVRKDAGPVSSNLEIFLNHQIRSWPQSGVAHGTDLISLSADLNREGMHGYLH</sequence>
<dbReference type="Proteomes" id="UP001346149">
    <property type="component" value="Unassembled WGS sequence"/>
</dbReference>
<feature type="domain" description="Tify" evidence="4">
    <location>
        <begin position="155"/>
        <end position="190"/>
    </location>
</feature>
<evidence type="ECO:0000256" key="1">
    <source>
        <dbReference type="ARBA" id="ARBA00008614"/>
    </source>
</evidence>
<proteinExistence type="inferred from homology"/>